<dbReference type="RefSeq" id="XP_056694256.1">
    <property type="nucleotide sequence ID" value="XM_056838278.1"/>
</dbReference>
<evidence type="ECO:0000313" key="2">
    <source>
        <dbReference type="Proteomes" id="UP000813463"/>
    </source>
</evidence>
<sequence>MSRRERKPETTTMAEDTEIEVATGSIDGALIFHIVYDVLAFLLYMHQQIPSVLQDMTLQFDALRAEFKESEILLTQGGLNASSRRQAIGRKRDAKLQIRRNEKLMSKVSSLQTALCLLIRQFPSVEDMVFIFGASPRRPQHVYQIIFPHGRIATPASEDMAKNRTAVVLSRKVIRALISKGVGSASYTGPTKLFFLVKAPTSLNMPMHFLPKRDFQFSKKMVPFRLQLRSKTSHQESIASSFVPDTITGFNENNHICSDLTWFQCRHVIKGIALGNPLPEE</sequence>
<dbReference type="InterPro" id="IPR009511">
    <property type="entry name" value="MAD1/Cdc20-bound-Mad2-bd"/>
</dbReference>
<evidence type="ECO:0000313" key="5">
    <source>
        <dbReference type="RefSeq" id="XP_056694247.1"/>
    </source>
</evidence>
<dbReference type="RefSeq" id="XP_056694247.1">
    <property type="nucleotide sequence ID" value="XM_056838269.1"/>
</dbReference>
<dbReference type="PANTHER" id="PTHR15681:SF1">
    <property type="entry name" value="MAD2L1-BINDING PROTEIN"/>
    <property type="match status" value="1"/>
</dbReference>
<keyword evidence="1" id="KW-0812">Transmembrane</keyword>
<accession>A0A9R0KDC3</accession>
<dbReference type="GO" id="GO:0007096">
    <property type="term" value="P:regulation of exit from mitosis"/>
    <property type="evidence" value="ECO:0007669"/>
    <property type="project" value="InterPro"/>
</dbReference>
<dbReference type="OrthoDB" id="768308at2759"/>
<reference evidence="2" key="1">
    <citation type="journal article" date="2021" name="Nat. Commun.">
        <title>Genomic analyses provide insights into spinach domestication and the genetic basis of agronomic traits.</title>
        <authorList>
            <person name="Cai X."/>
            <person name="Sun X."/>
            <person name="Xu C."/>
            <person name="Sun H."/>
            <person name="Wang X."/>
            <person name="Ge C."/>
            <person name="Zhang Z."/>
            <person name="Wang Q."/>
            <person name="Fei Z."/>
            <person name="Jiao C."/>
            <person name="Wang Q."/>
        </authorList>
    </citation>
    <scope>NUCLEOTIDE SEQUENCE [LARGE SCALE GENOMIC DNA]</scope>
    <source>
        <strain evidence="2">cv. Varoflay</strain>
    </source>
</reference>
<feature type="transmembrane region" description="Helical" evidence="1">
    <location>
        <begin position="21"/>
        <end position="45"/>
    </location>
</feature>
<evidence type="ECO:0000313" key="3">
    <source>
        <dbReference type="RefSeq" id="XP_021866399.1"/>
    </source>
</evidence>
<keyword evidence="1" id="KW-0472">Membrane</keyword>
<keyword evidence="2" id="KW-1185">Reference proteome</keyword>
<dbReference type="InterPro" id="IPR053729">
    <property type="entry name" value="MAD2L1BP_domain_sf"/>
</dbReference>
<dbReference type="Gene3D" id="3.30.900.20">
    <property type="match status" value="1"/>
</dbReference>
<gene>
    <name evidence="3 4 5 6" type="primary">LOC110805096</name>
</gene>
<dbReference type="GO" id="GO:0005634">
    <property type="term" value="C:nucleus"/>
    <property type="evidence" value="ECO:0000318"/>
    <property type="project" value="GO_Central"/>
</dbReference>
<dbReference type="RefSeq" id="XP_021866399.1">
    <property type="nucleotide sequence ID" value="XM_022010707.1"/>
</dbReference>
<dbReference type="AlphaFoldDB" id="A0A9R0KDC3"/>
<organism evidence="2 4">
    <name type="scientific">Spinacia oleracea</name>
    <name type="common">Spinach</name>
    <dbReference type="NCBI Taxonomy" id="3562"/>
    <lineage>
        <taxon>Eukaryota</taxon>
        <taxon>Viridiplantae</taxon>
        <taxon>Streptophyta</taxon>
        <taxon>Embryophyta</taxon>
        <taxon>Tracheophyta</taxon>
        <taxon>Spermatophyta</taxon>
        <taxon>Magnoliopsida</taxon>
        <taxon>eudicotyledons</taxon>
        <taxon>Gunneridae</taxon>
        <taxon>Pentapetalae</taxon>
        <taxon>Caryophyllales</taxon>
        <taxon>Chenopodiaceae</taxon>
        <taxon>Chenopodioideae</taxon>
        <taxon>Anserineae</taxon>
        <taxon>Spinacia</taxon>
    </lineage>
</organism>
<evidence type="ECO:0000256" key="1">
    <source>
        <dbReference type="SAM" id="Phobius"/>
    </source>
</evidence>
<reference evidence="3 4" key="2">
    <citation type="submission" date="2025-04" db="UniProtKB">
        <authorList>
            <consortium name="RefSeq"/>
        </authorList>
    </citation>
    <scope>IDENTIFICATION</scope>
    <source>
        <tissue evidence="5 6">Leaf</tissue>
    </source>
</reference>
<dbReference type="KEGG" id="soe:110805096"/>
<evidence type="ECO:0000313" key="4">
    <source>
        <dbReference type="RefSeq" id="XP_021866400.1"/>
    </source>
</evidence>
<keyword evidence="1" id="KW-1133">Transmembrane helix</keyword>
<dbReference type="GeneID" id="110805096"/>
<protein>
    <submittedName>
        <fullName evidence="3 4">Uncharacterized protein LOC110805096</fullName>
    </submittedName>
</protein>
<dbReference type="RefSeq" id="XP_021866400.1">
    <property type="nucleotide sequence ID" value="XM_022010708.1"/>
</dbReference>
<proteinExistence type="predicted"/>
<name>A0A9R0KDC3_SPIOL</name>
<dbReference type="PANTHER" id="PTHR15681">
    <property type="entry name" value="MAD2L1-BINDING PROTEIN"/>
    <property type="match status" value="1"/>
</dbReference>
<dbReference type="Proteomes" id="UP000813463">
    <property type="component" value="Chromosome 1"/>
</dbReference>
<evidence type="ECO:0000313" key="6">
    <source>
        <dbReference type="RefSeq" id="XP_056694256.1"/>
    </source>
</evidence>